<dbReference type="PANTHER" id="PTHR33498">
    <property type="entry name" value="TRANSPOSASE FOR INSERTION SEQUENCE ELEMENT IS1557"/>
    <property type="match status" value="1"/>
</dbReference>
<gene>
    <name evidence="2" type="ORF">TBC1_11396</name>
    <name evidence="3" type="ORF">TBC1_12307</name>
</gene>
<dbReference type="InterPro" id="IPR002560">
    <property type="entry name" value="Transposase_DDE"/>
</dbReference>
<dbReference type="PANTHER" id="PTHR33498:SF1">
    <property type="entry name" value="TRANSPOSASE FOR INSERTION SEQUENCE ELEMENT IS1557"/>
    <property type="match status" value="1"/>
</dbReference>
<accession>A0A0S7BUH0</accession>
<proteinExistence type="predicted"/>
<dbReference type="EMBL" id="DF968182">
    <property type="protein sequence ID" value="GAP42267.1"/>
    <property type="molecule type" value="Genomic_DNA"/>
</dbReference>
<evidence type="ECO:0000313" key="2">
    <source>
        <dbReference type="EMBL" id="GAP42267.1"/>
    </source>
</evidence>
<protein>
    <submittedName>
        <fullName evidence="2">Transposase</fullName>
    </submittedName>
</protein>
<evidence type="ECO:0000259" key="1">
    <source>
        <dbReference type="Pfam" id="PF01610"/>
    </source>
</evidence>
<reference evidence="2" key="1">
    <citation type="journal article" date="2015" name="Genome Announc.">
        <title>Draft Genome Sequence of Bacteroidales Strain TBC1, a Novel Isolate from a Methanogenic Wastewater Treatment System.</title>
        <authorList>
            <person name="Tourlousse D.M."/>
            <person name="Matsuura N."/>
            <person name="Sun L."/>
            <person name="Toyonaga M."/>
            <person name="Kuroda K."/>
            <person name="Ohashi A."/>
            <person name="Cruz R."/>
            <person name="Yamaguchi T."/>
            <person name="Sekiguchi Y."/>
        </authorList>
    </citation>
    <scope>NUCLEOTIDE SEQUENCE [LARGE SCALE GENOMIC DNA]</scope>
    <source>
        <strain evidence="2">TBC1</strain>
    </source>
</reference>
<dbReference type="PATRIC" id="fig|1678841.3.peg.3001"/>
<dbReference type="Proteomes" id="UP000053091">
    <property type="component" value="Unassembled WGS sequence"/>
</dbReference>
<keyword evidence="4" id="KW-1185">Reference proteome</keyword>
<dbReference type="EMBL" id="DF968183">
    <property type="protein sequence ID" value="GAP44499.1"/>
    <property type="molecule type" value="Genomic_DNA"/>
</dbReference>
<dbReference type="STRING" id="1678841.TBC1_11396"/>
<dbReference type="AlphaFoldDB" id="A0A0S7BUH0"/>
<dbReference type="InterPro" id="IPR047951">
    <property type="entry name" value="Transpos_ISL3"/>
</dbReference>
<organism evidence="2">
    <name type="scientific">Lentimicrobium saccharophilum</name>
    <dbReference type="NCBI Taxonomy" id="1678841"/>
    <lineage>
        <taxon>Bacteria</taxon>
        <taxon>Pseudomonadati</taxon>
        <taxon>Bacteroidota</taxon>
        <taxon>Bacteroidia</taxon>
        <taxon>Bacteroidales</taxon>
        <taxon>Lentimicrobiaceae</taxon>
        <taxon>Lentimicrobium</taxon>
    </lineage>
</organism>
<dbReference type="Pfam" id="PF01610">
    <property type="entry name" value="DDE_Tnp_ISL3"/>
    <property type="match status" value="1"/>
</dbReference>
<evidence type="ECO:0000313" key="4">
    <source>
        <dbReference type="Proteomes" id="UP000053091"/>
    </source>
</evidence>
<evidence type="ECO:0000313" key="3">
    <source>
        <dbReference type="EMBL" id="GAP44499.1"/>
    </source>
</evidence>
<name>A0A0S7BUH0_9BACT</name>
<feature type="domain" description="Transposase IS204/IS1001/IS1096/IS1165 DDE" evidence="1">
    <location>
        <begin position="40"/>
        <end position="305"/>
    </location>
</feature>
<sequence>MPGKKLQRYYRNKLSDFSQWEHCKDASKGLIFPENLGPYLSIDETSLSQGELYTIITNKSAKGKKGALVAILEGTNSETIIPLLSQLPAKERNKVIEVTLDLAGNMNLIVRKCFPKATIVIDRFHVQQLATEALQEIRIKHRWEALDQENDAIEKAKMYKQIFIPEVLPNGDTLKQLLARSRYLLYKSEQNWTQQQADRAAILFERFPDIKLAYELTQSLSRIYTSTTEKIYAYTRLAKWHEKVEKAGFKAFNTISKTIMNHYRKILNYFDNRSTNASAESFNAKIKAFRQQYRGVSDVNFFLFRLSKLYA</sequence>